<dbReference type="Pfam" id="PF15613">
    <property type="entry name" value="WSD"/>
    <property type="match status" value="1"/>
</dbReference>
<dbReference type="PROSITE" id="PS51136">
    <property type="entry name" value="WAC"/>
    <property type="match status" value="1"/>
</dbReference>
<dbReference type="GO" id="GO:0003677">
    <property type="term" value="F:DNA binding"/>
    <property type="evidence" value="ECO:0007669"/>
    <property type="project" value="TreeGrafter"/>
</dbReference>
<reference evidence="7" key="1">
    <citation type="submission" date="2022-06" db="EMBL/GenBank/DDBJ databases">
        <authorList>
            <person name="Berger JAMES D."/>
            <person name="Berger JAMES D."/>
        </authorList>
    </citation>
    <scope>NUCLEOTIDE SEQUENCE [LARGE SCALE GENOMIC DNA]</scope>
</reference>
<dbReference type="InterPro" id="IPR047171">
    <property type="entry name" value="BAZ1A"/>
</dbReference>
<reference evidence="8" key="2">
    <citation type="submission" date="2023-11" db="UniProtKB">
        <authorList>
            <consortium name="WormBaseParasite"/>
        </authorList>
    </citation>
    <scope>IDENTIFICATION</scope>
</reference>
<dbReference type="InterPro" id="IPR013136">
    <property type="entry name" value="WSTF_Acf1_Cbp146"/>
</dbReference>
<keyword evidence="7" id="KW-1185">Reference proteome</keyword>
<dbReference type="Pfam" id="PF10537">
    <property type="entry name" value="WAC_Acf1_DNA_bd"/>
    <property type="match status" value="1"/>
</dbReference>
<evidence type="ECO:0000256" key="1">
    <source>
        <dbReference type="ARBA" id="ARBA00004123"/>
    </source>
</evidence>
<dbReference type="Pfam" id="PF15612">
    <property type="entry name" value="WHIM1"/>
    <property type="match status" value="1"/>
</dbReference>
<keyword evidence="3 4" id="KW-0539">Nucleus</keyword>
<dbReference type="GO" id="GO:0000228">
    <property type="term" value="C:nuclear chromosome"/>
    <property type="evidence" value="ECO:0007669"/>
    <property type="project" value="TreeGrafter"/>
</dbReference>
<feature type="compositionally biased region" description="Polar residues" evidence="5">
    <location>
        <begin position="1756"/>
        <end position="1767"/>
    </location>
</feature>
<comment type="subcellular location">
    <subcellularLocation>
        <location evidence="1 4">Nucleus</location>
    </subcellularLocation>
</comment>
<feature type="domain" description="WAC" evidence="6">
    <location>
        <begin position="22"/>
        <end position="129"/>
    </location>
</feature>
<evidence type="ECO:0000313" key="8">
    <source>
        <dbReference type="WBParaSite" id="SRDH1_41220.3"/>
    </source>
</evidence>
<feature type="region of interest" description="Disordered" evidence="5">
    <location>
        <begin position="1619"/>
        <end position="1674"/>
    </location>
</feature>
<evidence type="ECO:0000256" key="3">
    <source>
        <dbReference type="ARBA" id="ARBA00023242"/>
    </source>
</evidence>
<dbReference type="Pfam" id="PF02791">
    <property type="entry name" value="DDT"/>
    <property type="match status" value="1"/>
</dbReference>
<accession>A0AA85FA87</accession>
<dbReference type="GO" id="GO:0031445">
    <property type="term" value="P:regulation of heterochromatin formation"/>
    <property type="evidence" value="ECO:0007669"/>
    <property type="project" value="TreeGrafter"/>
</dbReference>
<feature type="region of interest" description="Disordered" evidence="5">
    <location>
        <begin position="1796"/>
        <end position="1830"/>
    </location>
</feature>
<feature type="compositionally biased region" description="Polar residues" evidence="5">
    <location>
        <begin position="2015"/>
        <end position="2029"/>
    </location>
</feature>
<dbReference type="InterPro" id="IPR028942">
    <property type="entry name" value="WHIM1_dom"/>
</dbReference>
<dbReference type="PANTHER" id="PTHR46510">
    <property type="entry name" value="BROMODOMAIN ADJACENT TO ZINC FINGER DOMAIN PROTEIN 1A"/>
    <property type="match status" value="1"/>
</dbReference>
<dbReference type="WBParaSite" id="SRDH1_41220.3">
    <property type="protein sequence ID" value="SRDH1_41220.3"/>
    <property type="gene ID" value="SRDH1_41220"/>
</dbReference>
<dbReference type="InterPro" id="IPR018501">
    <property type="entry name" value="DDT_dom"/>
</dbReference>
<name>A0AA85FA87_9TREM</name>
<feature type="compositionally biased region" description="Low complexity" evidence="5">
    <location>
        <begin position="1983"/>
        <end position="2014"/>
    </location>
</feature>
<feature type="region of interest" description="Disordered" evidence="5">
    <location>
        <begin position="1742"/>
        <end position="1767"/>
    </location>
</feature>
<evidence type="ECO:0000256" key="4">
    <source>
        <dbReference type="PROSITE-ProRule" id="PRU00475"/>
    </source>
</evidence>
<evidence type="ECO:0000256" key="2">
    <source>
        <dbReference type="ARBA" id="ARBA00023054"/>
    </source>
</evidence>
<dbReference type="GO" id="GO:0045740">
    <property type="term" value="P:positive regulation of DNA replication"/>
    <property type="evidence" value="ECO:0007669"/>
    <property type="project" value="TreeGrafter"/>
</dbReference>
<dbReference type="InterPro" id="IPR028941">
    <property type="entry name" value="WHIM2_dom"/>
</dbReference>
<organism evidence="7 8">
    <name type="scientific">Schistosoma rodhaini</name>
    <dbReference type="NCBI Taxonomy" id="6188"/>
    <lineage>
        <taxon>Eukaryota</taxon>
        <taxon>Metazoa</taxon>
        <taxon>Spiralia</taxon>
        <taxon>Lophotrochozoa</taxon>
        <taxon>Platyhelminthes</taxon>
        <taxon>Trematoda</taxon>
        <taxon>Digenea</taxon>
        <taxon>Strigeidida</taxon>
        <taxon>Schistosomatoidea</taxon>
        <taxon>Schistosomatidae</taxon>
        <taxon>Schistosoma</taxon>
    </lineage>
</organism>
<dbReference type="PANTHER" id="PTHR46510:SF1">
    <property type="entry name" value="BROMODOMAIN ADJACENT TO ZINC FINGER DOMAIN PROTEIN 1A"/>
    <property type="match status" value="1"/>
</dbReference>
<protein>
    <recommendedName>
        <fullName evidence="6">WAC domain-containing protein</fullName>
    </recommendedName>
</protein>
<dbReference type="Proteomes" id="UP000050792">
    <property type="component" value="Unassembled WGS sequence"/>
</dbReference>
<evidence type="ECO:0000259" key="6">
    <source>
        <dbReference type="PROSITE" id="PS51136"/>
    </source>
</evidence>
<evidence type="ECO:0000313" key="7">
    <source>
        <dbReference type="Proteomes" id="UP000050792"/>
    </source>
</evidence>
<dbReference type="GO" id="GO:0008623">
    <property type="term" value="C:CHRAC"/>
    <property type="evidence" value="ECO:0007669"/>
    <property type="project" value="TreeGrafter"/>
</dbReference>
<feature type="compositionally biased region" description="Basic and acidic residues" evidence="5">
    <location>
        <begin position="1648"/>
        <end position="1659"/>
    </location>
</feature>
<dbReference type="GO" id="GO:0006355">
    <property type="term" value="P:regulation of DNA-templated transcription"/>
    <property type="evidence" value="ECO:0007669"/>
    <property type="project" value="TreeGrafter"/>
</dbReference>
<proteinExistence type="predicted"/>
<evidence type="ECO:0000256" key="5">
    <source>
        <dbReference type="SAM" id="MobiDB-lite"/>
    </source>
</evidence>
<dbReference type="GO" id="GO:0006338">
    <property type="term" value="P:chromatin remodeling"/>
    <property type="evidence" value="ECO:0007669"/>
    <property type="project" value="InterPro"/>
</dbReference>
<sequence length="2035" mass="224341">MPYLNGEPFVKRQPPSDLSLDEELFFLPTTLEVFRDYDDYFERTILVNSLTWTCSVCNRGPSTYKEALACERGDYRQLSAFDNALASALLYIIGGARKRRLPELVELICGFASSRFFVGEEIEFQTADSNIRSLGIIDRVVVSQKKTQFEHSGLLMDPDVQKPAFPDALKLHYCVREHKKSDSINRVASSVLVPGSIINRRSRNILARDHIKFFIRHTCELRNGVFTPKVSIMQRYKLHPYGPVTWAKLFLPPEPCWSELTPAPPSSIIRTVSNLSKESSRPICQGFKVIDTYTDEWSSRGQAKPSPNVPCSIAINHNMASSGGTTRVQYFEPLSFQSQKVLYQQKHTLMGGTHTMNGPYNQSLPQPVYDVSRSLKVEKTELEKEWSMVRRREDLELSDLVPLPEFAKFPSSLSPDDIGSALQLLEFLHVFGPHIGLIPQIGKCTEVIGTNLSRSTSSLTLSTLESSLLESDPCGPLADFFISMLSTIRRLELDANSRQPTPNASAATIAAASAVAAAEAGFSVNTQVSHVSGIGVENNSFYDEDATGPEDSAVFRVLRDAGASTRLCELIGIPTQAATIAAGKAAVAASVALNTTGGTVAKEDSSGISSSVFPNAINRSSVTRAATTAVIAGATSLPPLDRAGLSEALWLHITSAAAKGGGWRGQIWGGTRLLDDPSVMLARNNSALVEKLKKVSVYELTPHEKLILLTTLMDELLLQPQIRERMEDQYERVRLLRNQLRTVQADRTVLINSGTGIEEEQDILTHMKKINSTNDGRVHFAPVGLKGRLGRGRGRPVGSGRTLSRKNTQLDSTAAPLEKFLSDEDYKLINRKEHRPNSDTGTTASCISSSSTTNIYEKLTDSLLEEQKLLDSITQVSRGCSMIPLGQDRFYRQYWLVMSVPCILIEDCRCVDKNPYYNNATIRNRQVVYTYPELAKQMGLNSSEDAGRHLREIINSIKDNELLDREEITFRVAAYLPHQSLSSSSSSSSLLSGGLSVEQLRTLVKPERVSAHDSSLHNACPAVNQLAKLRCYPEKSSLSTTVWSILIPDKYRELYQKKMLDSNNHTIISDSNAEVVSSSSTRDCSDIPVNLEERCNNINNNSIDDNESKTDVSNDNKISSLTNDEVDLMVEQAKWTIDCLEASLNPRGIRESRLRKTIGQLRPLLIKVLTMCPPEIICATNDNCSTVVDKTAINTRITSGSLEHVTINPEKCNHSGGNSTHAVMCSWLEIALVGIGYRLGRLDLIKRLLFNKCDSLTENPSNTETEVCKQDLKESLQNKGSSEVENDDTVSVAAEDCPDSSVKRSEALKTPISCSSINPDVKRLSKIILSLGHDVSPKGVAGPLANDERTLRSEPINMSVNKQPTDLENILSENTVPSEIHDSNVTANSNMIQSFRTTGWQRWCVNVEQASSTAQLHLLARALERGAHRATLGGRGVSSAIANYVSQHPLPALKCTSCRGPPNVLTLPTASGNLSAFSVCSGCACPYHLDCLLSSSTRRASTRRSRTKQLGISSSNSPNNIDSSYTGFLSNFSSLSSVTSARFEVLGGSLILCSFCLRSAEMLLSGADNPTGLLQTNNEAFELSNTLVYTNEDYLGTNENISIQKKTNRVGRKRRSFVCDESDDPMSYDGNSDEKTDNPLENMEELDPDKSSGNHHMETEDTNNVHVTRRRGRPARLHRVYSRRGRRPTKFMSEKVSHCDRTVEPSLEATYASPASVDMSSISKLCVTVDVHYDDEVEQLLSPLNHQSKKPKGDSGSVNSSLTKSKSCPTVESERNCRLKRASIILDNCVSQITTTNDRGRRSNRGRPRKSDVTLPNPSPENPDSVNPLSCSREEFDQATAECFLSELCTISSARPLLRCGLGRTLALNELNQANGSSDDSFVVNALSERPRASHRTRSTTSGHSSEDRKLYALDLVGLQEILARGELPHGPGQVISQLRLLLSHWLRSNRPGSRLHQCASDLLEQMNKKLKALQQLNIPTVNDNIINSSNSNNSNTITNSLNNSNNIDSENLSPVNHQQSQPLFSTSHYGKRKR</sequence>
<feature type="region of interest" description="Disordered" evidence="5">
    <location>
        <begin position="1983"/>
        <end position="2035"/>
    </location>
</feature>
<keyword evidence="2" id="KW-0175">Coiled coil</keyword>